<dbReference type="AlphaFoldDB" id="A0A5D2J5U8"/>
<dbReference type="Gene3D" id="3.20.20.80">
    <property type="entry name" value="Glycosidases"/>
    <property type="match status" value="1"/>
</dbReference>
<accession>A0A5D2J5U8</accession>
<protein>
    <submittedName>
        <fullName evidence="1">Uncharacterized protein</fullName>
    </submittedName>
</protein>
<evidence type="ECO:0000313" key="1">
    <source>
        <dbReference type="EMBL" id="TYH50291.1"/>
    </source>
</evidence>
<keyword evidence="2" id="KW-1185">Reference proteome</keyword>
<sequence>MALNLAHQIGSLAGTQIAAEVSTGEQSSSATADVSGVRKVPLTNLRCNAPGEALSPPILTPPLTPRSAANRSAMMSPSLRQDLSAACQAFGHYHRWRRLRRKKEEKKGVPVYVMMPLDSVTNVNRKKAMNAMIDVWWGLVEREAPGALTIGVATRSFSRWLRSMALKSRLSCHSISVGATSVTLARSYLLLTSPFFFFKIPLLSL</sequence>
<evidence type="ECO:0000313" key="2">
    <source>
        <dbReference type="Proteomes" id="UP000322667"/>
    </source>
</evidence>
<dbReference type="EMBL" id="CM017632">
    <property type="protein sequence ID" value="TYH50291.1"/>
    <property type="molecule type" value="Genomic_DNA"/>
</dbReference>
<name>A0A5D2J5U8_GOSTO</name>
<organism evidence="1 2">
    <name type="scientific">Gossypium tomentosum</name>
    <name type="common">Hawaiian cotton</name>
    <name type="synonym">Gossypium sandvicense</name>
    <dbReference type="NCBI Taxonomy" id="34277"/>
    <lineage>
        <taxon>Eukaryota</taxon>
        <taxon>Viridiplantae</taxon>
        <taxon>Streptophyta</taxon>
        <taxon>Embryophyta</taxon>
        <taxon>Tracheophyta</taxon>
        <taxon>Spermatophyta</taxon>
        <taxon>Magnoliopsida</taxon>
        <taxon>eudicotyledons</taxon>
        <taxon>Gunneridae</taxon>
        <taxon>Pentapetalae</taxon>
        <taxon>rosids</taxon>
        <taxon>malvids</taxon>
        <taxon>Malvales</taxon>
        <taxon>Malvaceae</taxon>
        <taxon>Malvoideae</taxon>
        <taxon>Gossypium</taxon>
    </lineage>
</organism>
<dbReference type="Proteomes" id="UP000322667">
    <property type="component" value="Chromosome D10"/>
</dbReference>
<reference evidence="1 2" key="1">
    <citation type="submission" date="2019-07" db="EMBL/GenBank/DDBJ databases">
        <title>WGS assembly of Gossypium tomentosum.</title>
        <authorList>
            <person name="Chen Z.J."/>
            <person name="Sreedasyam A."/>
            <person name="Ando A."/>
            <person name="Song Q."/>
            <person name="De L."/>
            <person name="Hulse-Kemp A."/>
            <person name="Ding M."/>
            <person name="Ye W."/>
            <person name="Kirkbride R."/>
            <person name="Jenkins J."/>
            <person name="Plott C."/>
            <person name="Lovell J."/>
            <person name="Lin Y.-M."/>
            <person name="Vaughn R."/>
            <person name="Liu B."/>
            <person name="Li W."/>
            <person name="Simpson S."/>
            <person name="Scheffler B."/>
            <person name="Saski C."/>
            <person name="Grover C."/>
            <person name="Hu G."/>
            <person name="Conover J."/>
            <person name="Carlson J."/>
            <person name="Shu S."/>
            <person name="Boston L."/>
            <person name="Williams M."/>
            <person name="Peterson D."/>
            <person name="Mcgee K."/>
            <person name="Jones D."/>
            <person name="Wendel J."/>
            <person name="Stelly D."/>
            <person name="Grimwood J."/>
            <person name="Schmutz J."/>
        </authorList>
    </citation>
    <scope>NUCLEOTIDE SEQUENCE [LARGE SCALE GENOMIC DNA]</scope>
    <source>
        <strain evidence="1">7179.01</strain>
    </source>
</reference>
<proteinExistence type="predicted"/>
<gene>
    <name evidence="1" type="ORF">ES332_D10G195600v1</name>
</gene>